<evidence type="ECO:0000313" key="2">
    <source>
        <dbReference type="EMBL" id="SIN71582.1"/>
    </source>
</evidence>
<evidence type="ECO:0008006" key="4">
    <source>
        <dbReference type="Google" id="ProtNLM"/>
    </source>
</evidence>
<gene>
    <name evidence="2" type="ORF">SAMN04488055_0878</name>
</gene>
<dbReference type="OrthoDB" id="632640at2"/>
<protein>
    <recommendedName>
        <fullName evidence="4">OmpA family protein</fullName>
    </recommendedName>
</protein>
<evidence type="ECO:0000313" key="3">
    <source>
        <dbReference type="Proteomes" id="UP000185003"/>
    </source>
</evidence>
<dbReference type="Proteomes" id="UP000185003">
    <property type="component" value="Unassembled WGS sequence"/>
</dbReference>
<proteinExistence type="predicted"/>
<dbReference type="STRING" id="536979.SAMN04488055_0878"/>
<reference evidence="2 3" key="1">
    <citation type="submission" date="2016-11" db="EMBL/GenBank/DDBJ databases">
        <authorList>
            <person name="Jaros S."/>
            <person name="Januszkiewicz K."/>
            <person name="Wedrychowicz H."/>
        </authorList>
    </citation>
    <scope>NUCLEOTIDE SEQUENCE [LARGE SCALE GENOMIC DNA]</scope>
    <source>
        <strain evidence="2 3">DSM 24787</strain>
    </source>
</reference>
<evidence type="ECO:0000256" key="1">
    <source>
        <dbReference type="SAM" id="SignalP"/>
    </source>
</evidence>
<dbReference type="AlphaFoldDB" id="A0A1N6DLC3"/>
<dbReference type="RefSeq" id="WP_074238077.1">
    <property type="nucleotide sequence ID" value="NZ_FSRA01000001.1"/>
</dbReference>
<name>A0A1N6DLC3_9BACT</name>
<organism evidence="2 3">
    <name type="scientific">Chitinophaga niabensis</name>
    <dbReference type="NCBI Taxonomy" id="536979"/>
    <lineage>
        <taxon>Bacteria</taxon>
        <taxon>Pseudomonadati</taxon>
        <taxon>Bacteroidota</taxon>
        <taxon>Chitinophagia</taxon>
        <taxon>Chitinophagales</taxon>
        <taxon>Chitinophagaceae</taxon>
        <taxon>Chitinophaga</taxon>
    </lineage>
</organism>
<feature type="chain" id="PRO_5012207219" description="OmpA family protein" evidence="1">
    <location>
        <begin position="20"/>
        <end position="614"/>
    </location>
</feature>
<feature type="signal peptide" evidence="1">
    <location>
        <begin position="1"/>
        <end position="19"/>
    </location>
</feature>
<keyword evidence="1" id="KW-0732">Signal</keyword>
<sequence length="614" mass="70466">MKRMLFLLFVLTCSIHSIAQSFKDGRNTPACTACEQLFKSKPKEVQFGIRINPDGAIVFLTNNTDFFNKLFTAPGDAITVDLVRKSQYNCDKPLPARTIPKGEFLTPVYLSQLRNKMKKENDGRIAIELGKVPAHLQKEELEGNLVVIKNGVICHYMNFVNIERSLWELLPMGLFADTLMNRKTSGSFYARKLQFTIPFPKSKSVYNAADIKPLYDSLQLAGNHITQMDIRAYASVEGSTELNFQLQEQRAASIVKALQQYQVSKIPGNITTAENWVEFFDDIKGTAFENLTPLPQPEIKKRLQDKGLQAQLEPVLKEHRKAVITIYINRNNDLENVTSEVLISKFKKALEEKDKKTASAVQREVFDRIADNRLAGNYLDKLEIPHTKENLFLLNNQETYRYQLNPTNEDAIIEKLEGLLKLDPTDKKVLYNICSLTFNVWKSDSGYIASADFLKEINTLAKLGIPSSLVKRMLINYHIVYSEQTYRRFNYAAKDESIGYILDNYEDLQLTDEETMALAKYLAWYSRRNDAIDLLQDRVKRIDVNEDVLFYYINLHLFTPEIFKVPELRTVVLNAISINRPRFCKFFNSTGNGGASFQLLDAEALWGLYCEYCR</sequence>
<keyword evidence="3" id="KW-1185">Reference proteome</keyword>
<dbReference type="EMBL" id="FSRA01000001">
    <property type="protein sequence ID" value="SIN71582.1"/>
    <property type="molecule type" value="Genomic_DNA"/>
</dbReference>
<accession>A0A1N6DLC3</accession>